<evidence type="ECO:0008006" key="4">
    <source>
        <dbReference type="Google" id="ProtNLM"/>
    </source>
</evidence>
<keyword evidence="3" id="KW-1185">Reference proteome</keyword>
<name>A0A6N8EG92_9GAMM</name>
<feature type="coiled-coil region" evidence="1">
    <location>
        <begin position="203"/>
        <end position="377"/>
    </location>
</feature>
<sequence length="406" mass="45049">MSIHTVIHLGSGLCHELDDYLAHDPQHVLLIEADPDTSQQLSQRTAEQSPVEVRCLALAARAGTATLHRYNLPEANSLHPAEGLLQLFPGLRLLETVELETHDVVGVIGALDLDANAEHLLVIELPGEEISVLEALQAADLLRRFRHLRLHGGLEPLYRGSVPAKTLVDWLKTRGFDLVEQDDRDDPDQPYWLFALNPLKLEQAALRKQIETLTTEKAALTKDKTALTSARDEQAKLAAERQTQIETLTTEKAALTKDKTALTNARDEQAKLAAERQKQIEALTAEKAALAKEKTALTSARDEQAKLAAERQKQIEALTAEKAALTKEKTALTSARDEQAKLAAERQTQIETLKTQLQEQQSRVAQLESELAERDQRQALMDEELHKAEGQIELIKDLLLRPDGGL</sequence>
<protein>
    <recommendedName>
        <fullName evidence="4">Methyltransferase FkbM domain-containing protein</fullName>
    </recommendedName>
</protein>
<dbReference type="EMBL" id="WNKT01000049">
    <property type="protein sequence ID" value="MTW22681.1"/>
    <property type="molecule type" value="Genomic_DNA"/>
</dbReference>
<comment type="caution">
    <text evidence="2">The sequence shown here is derived from an EMBL/GenBank/DDBJ whole genome shotgun (WGS) entry which is preliminary data.</text>
</comment>
<reference evidence="2 3" key="1">
    <citation type="submission" date="2019-11" db="EMBL/GenBank/DDBJ databases">
        <title>Whole-genome sequence of the anaerobic purple sulfur bacterium Allochromatium palmeri DSM 15591.</title>
        <authorList>
            <person name="Kyndt J.A."/>
            <person name="Meyer T.E."/>
        </authorList>
    </citation>
    <scope>NUCLEOTIDE SEQUENCE [LARGE SCALE GENOMIC DNA]</scope>
    <source>
        <strain evidence="2 3">DSM 15591</strain>
    </source>
</reference>
<dbReference type="Proteomes" id="UP000434044">
    <property type="component" value="Unassembled WGS sequence"/>
</dbReference>
<evidence type="ECO:0000256" key="1">
    <source>
        <dbReference type="SAM" id="Coils"/>
    </source>
</evidence>
<proteinExistence type="predicted"/>
<dbReference type="RefSeq" id="WP_155451246.1">
    <property type="nucleotide sequence ID" value="NZ_WNKT01000049.1"/>
</dbReference>
<dbReference type="AlphaFoldDB" id="A0A6N8EG92"/>
<evidence type="ECO:0000313" key="3">
    <source>
        <dbReference type="Proteomes" id="UP000434044"/>
    </source>
</evidence>
<dbReference type="OrthoDB" id="823440at2"/>
<keyword evidence="1" id="KW-0175">Coiled coil</keyword>
<organism evidence="2 3">
    <name type="scientific">Allochromatium palmeri</name>
    <dbReference type="NCBI Taxonomy" id="231048"/>
    <lineage>
        <taxon>Bacteria</taxon>
        <taxon>Pseudomonadati</taxon>
        <taxon>Pseudomonadota</taxon>
        <taxon>Gammaproteobacteria</taxon>
        <taxon>Chromatiales</taxon>
        <taxon>Chromatiaceae</taxon>
        <taxon>Allochromatium</taxon>
    </lineage>
</organism>
<gene>
    <name evidence="2" type="ORF">GJ668_16565</name>
</gene>
<accession>A0A6N8EG92</accession>
<evidence type="ECO:0000313" key="2">
    <source>
        <dbReference type="EMBL" id="MTW22681.1"/>
    </source>
</evidence>